<proteinExistence type="predicted"/>
<evidence type="ECO:0000256" key="1">
    <source>
        <dbReference type="SAM" id="MobiDB-lite"/>
    </source>
</evidence>
<reference evidence="2 3" key="1">
    <citation type="submission" date="2017-12" db="EMBL/GenBank/DDBJ databases">
        <title>Sequencing, de novo assembly and annotation of complete genome of a new Thraustochytrid species, strain FCC1311.</title>
        <authorList>
            <person name="Sedici K."/>
            <person name="Godart F."/>
            <person name="Aiese Cigliano R."/>
            <person name="Sanseverino W."/>
            <person name="Barakat M."/>
            <person name="Ortet P."/>
            <person name="Marechal E."/>
            <person name="Cagnac O."/>
            <person name="Amato A."/>
        </authorList>
    </citation>
    <scope>NUCLEOTIDE SEQUENCE [LARGE SCALE GENOMIC DNA]</scope>
</reference>
<feature type="compositionally biased region" description="Low complexity" evidence="1">
    <location>
        <begin position="1"/>
        <end position="10"/>
    </location>
</feature>
<protein>
    <submittedName>
        <fullName evidence="2">Uncharacterized protein</fullName>
    </submittedName>
</protein>
<dbReference type="InParanoid" id="A0A2R5GGV7"/>
<evidence type="ECO:0000313" key="2">
    <source>
        <dbReference type="EMBL" id="GBG30110.1"/>
    </source>
</evidence>
<organism evidence="2 3">
    <name type="scientific">Hondaea fermentalgiana</name>
    <dbReference type="NCBI Taxonomy" id="2315210"/>
    <lineage>
        <taxon>Eukaryota</taxon>
        <taxon>Sar</taxon>
        <taxon>Stramenopiles</taxon>
        <taxon>Bigyra</taxon>
        <taxon>Labyrinthulomycetes</taxon>
        <taxon>Thraustochytrida</taxon>
        <taxon>Thraustochytriidae</taxon>
        <taxon>Hondaea</taxon>
    </lineage>
</organism>
<name>A0A2R5GGV7_9STRA</name>
<feature type="region of interest" description="Disordered" evidence="1">
    <location>
        <begin position="1"/>
        <end position="27"/>
    </location>
</feature>
<sequence>MQRTQQGAQRGARRQGKAASREGDEPPLQACSLAMAMRVWMTKHSDALNVRGGQIPGARILLVGCSVPEAGILLTGVTVAFGPRLRVSLYQPLGDDVHLYKNAAGGQSPLSGTRLEGTKSDAAGGDSQEEDCEETPTTKASKAVAALLRRYEGLRQIEIAESYSLADYPTLGSLPDNTFDCIVFGPLAFGVVDNGAGAWSARARVGLIADASRKTPVGYGSVAFMARERCLWQAHAFVDNVENTALEMQAELDTELAGAHPPFTQIRTGALESILDLPDAVMNGSSQEALHAFSSVHTYGRVSGDALLATLDDARRSGSPIAKLVERAFAFVVIAGDLDLEGGEAGASRLRCGLAVNGSDGATAQEASGQVGCISSEATAGSALRSSLSNATLTSQEVTVGAALSPWWPDGMDGDFFNVGLENWEHQREVWLCPQGESEPTHAAPIPYEEVIAGLASLRRTYDLPRPIRLSDLIDIYLDIWESQDGY</sequence>
<dbReference type="EMBL" id="BEYU01000071">
    <property type="protein sequence ID" value="GBG30110.1"/>
    <property type="molecule type" value="Genomic_DNA"/>
</dbReference>
<keyword evidence="3" id="KW-1185">Reference proteome</keyword>
<gene>
    <name evidence="2" type="ORF">FCC1311_063302</name>
</gene>
<dbReference type="Proteomes" id="UP000241890">
    <property type="component" value="Unassembled WGS sequence"/>
</dbReference>
<feature type="region of interest" description="Disordered" evidence="1">
    <location>
        <begin position="108"/>
        <end position="138"/>
    </location>
</feature>
<evidence type="ECO:0000313" key="3">
    <source>
        <dbReference type="Proteomes" id="UP000241890"/>
    </source>
</evidence>
<comment type="caution">
    <text evidence="2">The sequence shown here is derived from an EMBL/GenBank/DDBJ whole genome shotgun (WGS) entry which is preliminary data.</text>
</comment>
<dbReference type="OrthoDB" id="70638at2759"/>
<dbReference type="AlphaFoldDB" id="A0A2R5GGV7"/>
<accession>A0A2R5GGV7</accession>